<evidence type="ECO:0000256" key="4">
    <source>
        <dbReference type="ARBA" id="ARBA00022837"/>
    </source>
</evidence>
<organism evidence="6">
    <name type="scientific">marine metagenome</name>
    <dbReference type="NCBI Taxonomy" id="408172"/>
    <lineage>
        <taxon>unclassified sequences</taxon>
        <taxon>metagenomes</taxon>
        <taxon>ecological metagenomes</taxon>
    </lineage>
</organism>
<dbReference type="GO" id="GO:0004065">
    <property type="term" value="F:arylsulfatase activity"/>
    <property type="evidence" value="ECO:0007669"/>
    <property type="project" value="TreeGrafter"/>
</dbReference>
<dbReference type="InterPro" id="IPR000917">
    <property type="entry name" value="Sulfatase_N"/>
</dbReference>
<dbReference type="Pfam" id="PF00884">
    <property type="entry name" value="Sulfatase"/>
    <property type="match status" value="1"/>
</dbReference>
<proteinExistence type="inferred from homology"/>
<dbReference type="AlphaFoldDB" id="A0A382E528"/>
<dbReference type="PANTHER" id="PTHR42693">
    <property type="entry name" value="ARYLSULFATASE FAMILY MEMBER"/>
    <property type="match status" value="1"/>
</dbReference>
<dbReference type="EMBL" id="UINC01042505">
    <property type="protein sequence ID" value="SVB45234.1"/>
    <property type="molecule type" value="Genomic_DNA"/>
</dbReference>
<dbReference type="GO" id="GO:0046872">
    <property type="term" value="F:metal ion binding"/>
    <property type="evidence" value="ECO:0007669"/>
    <property type="project" value="UniProtKB-KW"/>
</dbReference>
<reference evidence="6" key="1">
    <citation type="submission" date="2018-05" db="EMBL/GenBank/DDBJ databases">
        <authorList>
            <person name="Lanie J.A."/>
            <person name="Ng W.-L."/>
            <person name="Kazmierczak K.M."/>
            <person name="Andrzejewski T.M."/>
            <person name="Davidsen T.M."/>
            <person name="Wayne K.J."/>
            <person name="Tettelin H."/>
            <person name="Glass J.I."/>
            <person name="Rusch D."/>
            <person name="Podicherti R."/>
            <person name="Tsui H.-C.T."/>
            <person name="Winkler M.E."/>
        </authorList>
    </citation>
    <scope>NUCLEOTIDE SEQUENCE</scope>
</reference>
<dbReference type="CDD" id="cd16034">
    <property type="entry name" value="sulfatase_like"/>
    <property type="match status" value="1"/>
</dbReference>
<keyword evidence="3" id="KW-0378">Hydrolase</keyword>
<sequence>MKQSKPNVLFVLADQLRGSSVGYAGEEAVRTPNIDTFAASGTVCTNAISMFPVCGPYRGSLITGRTPITTGLVINDIPLKTNEVSIAHCFKAAGYDTAYIGKWHLDGPNRPGPVPPGPRRQGFEYWMGANFEHNYNRSYYTDNDGELKIWPGWDAEAQTTHTIDYLRKRDSDNPFCLFLSWGPPHHPYRLVPKEYLNMYDPDVIEGRPNCPDVPRDDLWGYYAQTTFLDDQFQRLLDTINDIGIEDETIIVFTSDHGDMHGSHGVYKKQWPWSEALKVPFVVRYPNVVTQGSILDVPLSVIDIMPTLLGLAGVPIPDTVEGVDLSAVIQGGAAEAPESVLIMNPCPFSIGDKRGYDQYPDYKGMRLEYRGIITARYTYVHTIDRPWLLFDNINDPYQMNNLIDDPAQAEICARLDGLMREHMAAINDEMLPRHHYYEHFGIDLDHRGKLVNLVENIYDRSG</sequence>
<feature type="domain" description="Sulfatase N-terminal" evidence="5">
    <location>
        <begin position="6"/>
        <end position="313"/>
    </location>
</feature>
<gene>
    <name evidence="6" type="ORF">METZ01_LOCUS198088</name>
</gene>
<dbReference type="InterPro" id="IPR024607">
    <property type="entry name" value="Sulfatase_CS"/>
</dbReference>
<dbReference type="PROSITE" id="PS00149">
    <property type="entry name" value="SULFATASE_2"/>
    <property type="match status" value="1"/>
</dbReference>
<evidence type="ECO:0000256" key="3">
    <source>
        <dbReference type="ARBA" id="ARBA00022801"/>
    </source>
</evidence>
<evidence type="ECO:0000256" key="1">
    <source>
        <dbReference type="ARBA" id="ARBA00008779"/>
    </source>
</evidence>
<keyword evidence="2" id="KW-0479">Metal-binding</keyword>
<evidence type="ECO:0000313" key="6">
    <source>
        <dbReference type="EMBL" id="SVB45234.1"/>
    </source>
</evidence>
<name>A0A382E528_9ZZZZ</name>
<comment type="similarity">
    <text evidence="1">Belongs to the sulfatase family.</text>
</comment>
<dbReference type="Gene3D" id="3.40.720.10">
    <property type="entry name" value="Alkaline Phosphatase, subunit A"/>
    <property type="match status" value="1"/>
</dbReference>
<accession>A0A382E528</accession>
<dbReference type="SUPFAM" id="SSF53649">
    <property type="entry name" value="Alkaline phosphatase-like"/>
    <property type="match status" value="1"/>
</dbReference>
<keyword evidence="4" id="KW-0106">Calcium</keyword>
<evidence type="ECO:0000256" key="2">
    <source>
        <dbReference type="ARBA" id="ARBA00022723"/>
    </source>
</evidence>
<dbReference type="PANTHER" id="PTHR42693:SF53">
    <property type="entry name" value="ENDO-4-O-SULFATASE"/>
    <property type="match status" value="1"/>
</dbReference>
<dbReference type="InterPro" id="IPR017850">
    <property type="entry name" value="Alkaline_phosphatase_core_sf"/>
</dbReference>
<dbReference type="InterPro" id="IPR050738">
    <property type="entry name" value="Sulfatase"/>
</dbReference>
<protein>
    <recommendedName>
        <fullName evidence="5">Sulfatase N-terminal domain-containing protein</fullName>
    </recommendedName>
</protein>
<dbReference type="Gene3D" id="3.30.1120.10">
    <property type="match status" value="1"/>
</dbReference>
<evidence type="ECO:0000259" key="5">
    <source>
        <dbReference type="Pfam" id="PF00884"/>
    </source>
</evidence>